<protein>
    <submittedName>
        <fullName evidence="1">Uncharacterized protein</fullName>
    </submittedName>
</protein>
<name>A0A5C3EV38_9BASI</name>
<accession>A0A5C3EV38</accession>
<dbReference type="Proteomes" id="UP000323386">
    <property type="component" value="Unassembled WGS sequence"/>
</dbReference>
<organism evidence="1 2">
    <name type="scientific">Pseudozyma flocculosa</name>
    <dbReference type="NCBI Taxonomy" id="84751"/>
    <lineage>
        <taxon>Eukaryota</taxon>
        <taxon>Fungi</taxon>
        <taxon>Dikarya</taxon>
        <taxon>Basidiomycota</taxon>
        <taxon>Ustilaginomycotina</taxon>
        <taxon>Ustilaginomycetes</taxon>
        <taxon>Ustilaginales</taxon>
        <taxon>Ustilaginaceae</taxon>
        <taxon>Pseudozyma</taxon>
    </lineage>
</organism>
<evidence type="ECO:0000313" key="2">
    <source>
        <dbReference type="Proteomes" id="UP000323386"/>
    </source>
</evidence>
<dbReference type="EMBL" id="OOIP01000001">
    <property type="protein sequence ID" value="SPO34989.1"/>
    <property type="molecule type" value="Genomic_DNA"/>
</dbReference>
<evidence type="ECO:0000313" key="1">
    <source>
        <dbReference type="EMBL" id="SPO34989.1"/>
    </source>
</evidence>
<dbReference type="AlphaFoldDB" id="A0A5C3EV38"/>
<reference evidence="1 2" key="1">
    <citation type="submission" date="2018-03" db="EMBL/GenBank/DDBJ databases">
        <authorList>
            <person name="Guldener U."/>
        </authorList>
    </citation>
    <scope>NUCLEOTIDE SEQUENCE [LARGE SCALE GENOMIC DNA]</scope>
    <source>
        <strain evidence="1 2">DAOM196992</strain>
    </source>
</reference>
<gene>
    <name evidence="1" type="ORF">PSFLO_00460</name>
</gene>
<keyword evidence="2" id="KW-1185">Reference proteome</keyword>
<sequence>MGLETTFLSPPNAVAPPAYSASDSMSSSSSARFPPTVWSLILSHFLSVYPPHEGGLSASLSDLHRSVRLVNRTLHALTTYVLRAHFLPQYEARVVPPYTSSPLSPREVRVLDHFIAFRITLEMWHFQSSLLVLDDKGVEDDLFRWLQPQTRLEDLLAQHPSASQVWTQTGVDWNDLTVSYRVRNVALLLPFQSGSQLDESKTTEWDTALDDDDDADLHDTTRPAAAVRIIRKAFLEMRIPRSQTLEATAEELLRSLRKYRLVRKVQGDGRPFYEVVGQA</sequence>
<proteinExistence type="predicted"/>
<dbReference type="OrthoDB" id="2536866at2759"/>